<sequence>MGLEAFQVVVVVDLHCGVFDGAVHPLGLAVGPRMVGLGQPVLDIVVDADAAEDVAAGGAARWAVAILG</sequence>
<reference evidence="1" key="1">
    <citation type="submission" date="2016-10" db="EMBL/GenBank/DDBJ databases">
        <title>Sequence of Gallionella enrichment culture.</title>
        <authorList>
            <person name="Poehlein A."/>
            <person name="Muehling M."/>
            <person name="Daniel R."/>
        </authorList>
    </citation>
    <scope>NUCLEOTIDE SEQUENCE</scope>
</reference>
<evidence type="ECO:0000313" key="1">
    <source>
        <dbReference type="EMBL" id="OIQ68054.1"/>
    </source>
</evidence>
<accession>A0A1J5P9U0</accession>
<protein>
    <submittedName>
        <fullName evidence="1">Uncharacterized protein</fullName>
    </submittedName>
</protein>
<organism evidence="1">
    <name type="scientific">mine drainage metagenome</name>
    <dbReference type="NCBI Taxonomy" id="410659"/>
    <lineage>
        <taxon>unclassified sequences</taxon>
        <taxon>metagenomes</taxon>
        <taxon>ecological metagenomes</taxon>
    </lineage>
</organism>
<gene>
    <name evidence="1" type="ORF">GALL_503610</name>
</gene>
<proteinExistence type="predicted"/>
<dbReference type="EMBL" id="MLJW01005532">
    <property type="protein sequence ID" value="OIQ68054.1"/>
    <property type="molecule type" value="Genomic_DNA"/>
</dbReference>
<comment type="caution">
    <text evidence="1">The sequence shown here is derived from an EMBL/GenBank/DDBJ whole genome shotgun (WGS) entry which is preliminary data.</text>
</comment>
<name>A0A1J5P9U0_9ZZZZ</name>
<dbReference type="AlphaFoldDB" id="A0A1J5P9U0"/>